<dbReference type="CDD" id="cd00616">
    <property type="entry name" value="AHBA_syn"/>
    <property type="match status" value="1"/>
</dbReference>
<dbReference type="Proteomes" id="UP001160301">
    <property type="component" value="Unassembled WGS sequence"/>
</dbReference>
<dbReference type="RefSeq" id="WP_284721222.1">
    <property type="nucleotide sequence ID" value="NZ_JARZHI010000041.1"/>
</dbReference>
<evidence type="ECO:0000256" key="2">
    <source>
        <dbReference type="ARBA" id="ARBA00037999"/>
    </source>
</evidence>
<dbReference type="PIRSF" id="PIRSF000390">
    <property type="entry name" value="PLP_StrS"/>
    <property type="match status" value="1"/>
</dbReference>
<evidence type="ECO:0000256" key="3">
    <source>
        <dbReference type="RuleBase" id="RU004508"/>
    </source>
</evidence>
<dbReference type="GO" id="GO:0008483">
    <property type="term" value="F:transaminase activity"/>
    <property type="evidence" value="ECO:0007669"/>
    <property type="project" value="UniProtKB-KW"/>
</dbReference>
<protein>
    <submittedName>
        <fullName evidence="4">DegT/DnrJ/EryC1/StrS family aminotransferase</fullName>
        <ecNumber evidence="4">2.6.1.-</ecNumber>
    </submittedName>
</protein>
<evidence type="ECO:0000313" key="4">
    <source>
        <dbReference type="EMBL" id="MDI1434360.1"/>
    </source>
</evidence>
<gene>
    <name evidence="4" type="ORF">QHF89_32980</name>
</gene>
<proteinExistence type="inferred from homology"/>
<keyword evidence="4" id="KW-0808">Transferase</keyword>
<dbReference type="EC" id="2.6.1.-" evidence="4"/>
<organism evidence="4 5">
    <name type="scientific">Polyangium sorediatum</name>
    <dbReference type="NCBI Taxonomy" id="889274"/>
    <lineage>
        <taxon>Bacteria</taxon>
        <taxon>Pseudomonadati</taxon>
        <taxon>Myxococcota</taxon>
        <taxon>Polyangia</taxon>
        <taxon>Polyangiales</taxon>
        <taxon>Polyangiaceae</taxon>
        <taxon>Polyangium</taxon>
    </lineage>
</organism>
<dbReference type="InterPro" id="IPR000653">
    <property type="entry name" value="DegT/StrS_aminotransferase"/>
</dbReference>
<dbReference type="InterPro" id="IPR015422">
    <property type="entry name" value="PyrdxlP-dep_Trfase_small"/>
</dbReference>
<dbReference type="PANTHER" id="PTHR30244">
    <property type="entry name" value="TRANSAMINASE"/>
    <property type="match status" value="1"/>
</dbReference>
<keyword evidence="1 3" id="KW-0663">Pyridoxal phosphate</keyword>
<evidence type="ECO:0000256" key="1">
    <source>
        <dbReference type="ARBA" id="ARBA00022898"/>
    </source>
</evidence>
<reference evidence="4 5" key="1">
    <citation type="submission" date="2023-04" db="EMBL/GenBank/DDBJ databases">
        <title>The genome sequence of Polyangium sorediatum DSM14670.</title>
        <authorList>
            <person name="Zhang X."/>
        </authorList>
    </citation>
    <scope>NUCLEOTIDE SEQUENCE [LARGE SCALE GENOMIC DNA]</scope>
    <source>
        <strain evidence="4 5">DSM 14670</strain>
    </source>
</reference>
<evidence type="ECO:0000313" key="5">
    <source>
        <dbReference type="Proteomes" id="UP001160301"/>
    </source>
</evidence>
<dbReference type="Gene3D" id="3.40.640.10">
    <property type="entry name" value="Type I PLP-dependent aspartate aminotransferase-like (Major domain)"/>
    <property type="match status" value="1"/>
</dbReference>
<dbReference type="InterPro" id="IPR015421">
    <property type="entry name" value="PyrdxlP-dep_Trfase_major"/>
</dbReference>
<dbReference type="Pfam" id="PF01041">
    <property type="entry name" value="DegT_DnrJ_EryC1"/>
    <property type="match status" value="1"/>
</dbReference>
<dbReference type="EMBL" id="JARZHI010000041">
    <property type="protein sequence ID" value="MDI1434360.1"/>
    <property type="molecule type" value="Genomic_DNA"/>
</dbReference>
<dbReference type="SUPFAM" id="SSF53383">
    <property type="entry name" value="PLP-dependent transferases"/>
    <property type="match status" value="1"/>
</dbReference>
<comment type="caution">
    <text evidence="4">The sequence shown here is derived from an EMBL/GenBank/DDBJ whole genome shotgun (WGS) entry which is preliminary data.</text>
</comment>
<dbReference type="PANTHER" id="PTHR30244:SF36">
    <property type="entry name" value="3-OXO-GLUCOSE-6-PHOSPHATE:GLUTAMATE AMINOTRANSFERASE"/>
    <property type="match status" value="1"/>
</dbReference>
<dbReference type="InterPro" id="IPR015424">
    <property type="entry name" value="PyrdxlP-dep_Trfase"/>
</dbReference>
<keyword evidence="4" id="KW-0032">Aminotransferase</keyword>
<comment type="similarity">
    <text evidence="2 3">Belongs to the DegT/DnrJ/EryC1 family.</text>
</comment>
<sequence>MKTQQRDILVPLLDLRALHRAIREEIDQAIARVVEAQAFVLGEEVRLFEEAIAARLGAAHAIGVASGSDALLLSLLASGVGPGDEVVTTPFTFFATAGAIARLGARPVFVDIEPGSWNLDPDRVLAALGPRTRAIVPVHLYGRVARMEAWLDEARARGVAVVEDAAQAIDARRGGRAAGTIGTFGCLSFFPSKNLGAFGDGGLILTNDPDKATRVRRLRTHGGEKMYRHDEVGMNSRLDAIQAAVLRAKLPSLDGWTEARRAIADRYRALFAEAGLSDVVRPAEDDPEGRHVYHQFTIRAARRDDLRVFLESAGVGTAVYYPVPLHLQPCFGHLGHQAGDFPEAERACREVLSLPISPTLTAEQQHIVVDRIRAFYS</sequence>
<name>A0ABT6P275_9BACT</name>
<accession>A0ABT6P275</accession>
<dbReference type="Gene3D" id="3.90.1150.10">
    <property type="entry name" value="Aspartate Aminotransferase, domain 1"/>
    <property type="match status" value="1"/>
</dbReference>
<keyword evidence="5" id="KW-1185">Reference proteome</keyword>